<evidence type="ECO:0000259" key="5">
    <source>
        <dbReference type="PROSITE" id="PS51898"/>
    </source>
</evidence>
<gene>
    <name evidence="6" type="ORF">H9Q81_02925</name>
</gene>
<feature type="domain" description="Tyr recombinase" evidence="5">
    <location>
        <begin position="156"/>
        <end position="376"/>
    </location>
</feature>
<dbReference type="Gene3D" id="1.10.150.130">
    <property type="match status" value="1"/>
</dbReference>
<dbReference type="InterPro" id="IPR013762">
    <property type="entry name" value="Integrase-like_cat_sf"/>
</dbReference>
<proteinExistence type="inferred from homology"/>
<evidence type="ECO:0000256" key="1">
    <source>
        <dbReference type="ARBA" id="ARBA00008857"/>
    </source>
</evidence>
<dbReference type="Pfam" id="PF00589">
    <property type="entry name" value="Phage_integrase"/>
    <property type="match status" value="1"/>
</dbReference>
<comment type="similarity">
    <text evidence="1">Belongs to the 'phage' integrase family.</text>
</comment>
<dbReference type="InterPro" id="IPR050090">
    <property type="entry name" value="Tyrosine_recombinase_XerCD"/>
</dbReference>
<dbReference type="GO" id="GO:0006310">
    <property type="term" value="P:DNA recombination"/>
    <property type="evidence" value="ECO:0007669"/>
    <property type="project" value="UniProtKB-KW"/>
</dbReference>
<evidence type="ECO:0000313" key="7">
    <source>
        <dbReference type="Proteomes" id="UP000515913"/>
    </source>
</evidence>
<keyword evidence="2" id="KW-0229">DNA integration</keyword>
<evidence type="ECO:0000256" key="2">
    <source>
        <dbReference type="ARBA" id="ARBA00022908"/>
    </source>
</evidence>
<dbReference type="RefSeq" id="WP_187423104.1">
    <property type="nucleotide sequence ID" value="NZ_CP060637.1"/>
</dbReference>
<dbReference type="AlphaFoldDB" id="A0A7G9GYC7"/>
<dbReference type="InterPro" id="IPR004107">
    <property type="entry name" value="Integrase_SAM-like_N"/>
</dbReference>
<dbReference type="Pfam" id="PF14659">
    <property type="entry name" value="Phage_int_SAM_3"/>
    <property type="match status" value="1"/>
</dbReference>
<dbReference type="InterPro" id="IPR002104">
    <property type="entry name" value="Integrase_catalytic"/>
</dbReference>
<dbReference type="InterPro" id="IPR011010">
    <property type="entry name" value="DNA_brk_join_enz"/>
</dbReference>
<dbReference type="CDD" id="cd01189">
    <property type="entry name" value="INT_ICEBs1_C_like"/>
    <property type="match status" value="1"/>
</dbReference>
<keyword evidence="7" id="KW-1185">Reference proteome</keyword>
<dbReference type="InterPro" id="IPR010998">
    <property type="entry name" value="Integrase_recombinase_N"/>
</dbReference>
<keyword evidence="4" id="KW-0233">DNA recombination</keyword>
<evidence type="ECO:0000256" key="3">
    <source>
        <dbReference type="ARBA" id="ARBA00023125"/>
    </source>
</evidence>
<organism evidence="6 7">
    <name type="scientific">Fusobacterium hominis</name>
    <dbReference type="NCBI Taxonomy" id="2764326"/>
    <lineage>
        <taxon>Bacteria</taxon>
        <taxon>Fusobacteriati</taxon>
        <taxon>Fusobacteriota</taxon>
        <taxon>Fusobacteriia</taxon>
        <taxon>Fusobacteriales</taxon>
        <taxon>Fusobacteriaceae</taxon>
        <taxon>Fusobacterium</taxon>
    </lineage>
</organism>
<protein>
    <submittedName>
        <fullName evidence="6">Site-specific integrase</fullName>
    </submittedName>
</protein>
<name>A0A7G9GYC7_9FUSO</name>
<dbReference type="SUPFAM" id="SSF56349">
    <property type="entry name" value="DNA breaking-rejoining enzymes"/>
    <property type="match status" value="1"/>
</dbReference>
<dbReference type="PANTHER" id="PTHR30349">
    <property type="entry name" value="PHAGE INTEGRASE-RELATED"/>
    <property type="match status" value="1"/>
</dbReference>
<dbReference type="GO" id="GO:0015074">
    <property type="term" value="P:DNA integration"/>
    <property type="evidence" value="ECO:0007669"/>
    <property type="project" value="UniProtKB-KW"/>
</dbReference>
<dbReference type="Proteomes" id="UP000515913">
    <property type="component" value="Chromosome"/>
</dbReference>
<dbReference type="PROSITE" id="PS51898">
    <property type="entry name" value="TYR_RECOMBINASE"/>
    <property type="match status" value="1"/>
</dbReference>
<evidence type="ECO:0000313" key="6">
    <source>
        <dbReference type="EMBL" id="QNM15809.1"/>
    </source>
</evidence>
<reference evidence="6 7" key="1">
    <citation type="submission" date="2020-08" db="EMBL/GenBank/DDBJ databases">
        <authorList>
            <person name="Liu C."/>
            <person name="Sun Q."/>
        </authorList>
    </citation>
    <scope>NUCLEOTIDE SEQUENCE [LARGE SCALE GENOMIC DNA]</scope>
    <source>
        <strain evidence="6 7">NSJ-57</strain>
    </source>
</reference>
<sequence length="410" mass="48396">MQEKIDIKNYLLPGRLRKKDGYWHVRIDAANPLTKEKIRHSQSTKIRVEGKNKTETKENERRAGVILSDFRKKWSNYYFNEEKENNQEILFVDYLRDWLYSVKGEVEPYTFKNYRMIVEKKVVPYFEPQKLLLGELKARHIQEFYTYCLNEQKLNPNTVIRYHANIRKALQRPLKQELVSSNQADLVDKPKKKKFIAKVLSPSEIQKIFNEIKGTHLLWSSIDFDKEILEINNTVVEGEEGKVYNRLGTKTKSSHRFLPLIPEVKVFLKNLKEEQEKNKKYFKNSYNQEFLDNVCVKENGDIIKPDYVTQAFTKIARKLGFENFTFHGLRHSFATNLYLGGVDLNTLKELLGHSYLNTTAEVYTHLPREKVIEIGKEYISMIMKSIKKDEIKNKKITYINSNQPVSKILK</sequence>
<dbReference type="EMBL" id="CP060637">
    <property type="protein sequence ID" value="QNM15809.1"/>
    <property type="molecule type" value="Genomic_DNA"/>
</dbReference>
<dbReference type="Gene3D" id="1.10.443.10">
    <property type="entry name" value="Intergrase catalytic core"/>
    <property type="match status" value="1"/>
</dbReference>
<accession>A0A7G9GYC7</accession>
<dbReference type="PANTHER" id="PTHR30349:SF41">
    <property type="entry name" value="INTEGRASE_RECOMBINASE PROTEIN MJ0367-RELATED"/>
    <property type="match status" value="1"/>
</dbReference>
<dbReference type="KEGG" id="fho:H9Q81_02925"/>
<evidence type="ECO:0000256" key="4">
    <source>
        <dbReference type="ARBA" id="ARBA00023172"/>
    </source>
</evidence>
<dbReference type="GO" id="GO:0003677">
    <property type="term" value="F:DNA binding"/>
    <property type="evidence" value="ECO:0007669"/>
    <property type="project" value="UniProtKB-KW"/>
</dbReference>
<keyword evidence="3" id="KW-0238">DNA-binding</keyword>